<keyword evidence="3" id="KW-1185">Reference proteome</keyword>
<evidence type="ECO:0000313" key="3">
    <source>
        <dbReference type="Proteomes" id="UP000248259"/>
    </source>
</evidence>
<dbReference type="SUPFAM" id="SSF158682">
    <property type="entry name" value="TerB-like"/>
    <property type="match status" value="1"/>
</dbReference>
<accession>A0A323UUM0</accession>
<dbReference type="Pfam" id="PF05099">
    <property type="entry name" value="TerB"/>
    <property type="match status" value="1"/>
</dbReference>
<reference evidence="2 3" key="1">
    <citation type="submission" date="2018-06" db="EMBL/GenBank/DDBJ databases">
        <title>Azoarcus communis strain SWub3 genome.</title>
        <authorList>
            <person name="Zorraquino Salvo V."/>
            <person name="Toubiana D."/>
            <person name="Blumwald E."/>
        </authorList>
    </citation>
    <scope>NUCLEOTIDE SEQUENCE [LARGE SCALE GENOMIC DNA]</scope>
    <source>
        <strain evidence="2 3">SWub3</strain>
    </source>
</reference>
<feature type="domain" description="Co-chaperone DjlA N-terminal" evidence="1">
    <location>
        <begin position="12"/>
        <end position="120"/>
    </location>
</feature>
<evidence type="ECO:0000313" key="2">
    <source>
        <dbReference type="EMBL" id="PZA16239.1"/>
    </source>
</evidence>
<protein>
    <recommendedName>
        <fullName evidence="1">Co-chaperone DjlA N-terminal domain-containing protein</fullName>
    </recommendedName>
</protein>
<dbReference type="EMBL" id="QKOE01000008">
    <property type="protein sequence ID" value="PZA16239.1"/>
    <property type="molecule type" value="Genomic_DNA"/>
</dbReference>
<organism evidence="2 3">
    <name type="scientific">Parazoarcus communis SWub3 = DSM 12120</name>
    <dbReference type="NCBI Taxonomy" id="1121029"/>
    <lineage>
        <taxon>Bacteria</taxon>
        <taxon>Pseudomonadati</taxon>
        <taxon>Pseudomonadota</taxon>
        <taxon>Betaproteobacteria</taxon>
        <taxon>Rhodocyclales</taxon>
        <taxon>Zoogloeaceae</taxon>
        <taxon>Parazoarcus</taxon>
    </lineage>
</organism>
<dbReference type="Gene3D" id="1.10.3680.10">
    <property type="entry name" value="TerB-like"/>
    <property type="match status" value="1"/>
</dbReference>
<dbReference type="Proteomes" id="UP000248259">
    <property type="component" value="Unassembled WGS sequence"/>
</dbReference>
<dbReference type="OrthoDB" id="8526975at2"/>
<dbReference type="InterPro" id="IPR007791">
    <property type="entry name" value="DjlA_N"/>
</dbReference>
<name>A0A323UUM0_9RHOO</name>
<sequence length="131" mass="14394">MTATLGEQRHTAAHLIALTMIADGELASRELDALDRHAIPDLLGVPRDVLVQSLLDHCRSLRPSGEGQAVRVVDLERFERLLDSVTDPALRMITCRAMLVLSKADGRISPPEQTLLRHALTRWGLDLAALS</sequence>
<proteinExistence type="predicted"/>
<dbReference type="AlphaFoldDB" id="A0A323UUM0"/>
<gene>
    <name evidence="2" type="ORF">DNK49_13085</name>
</gene>
<evidence type="ECO:0000259" key="1">
    <source>
        <dbReference type="Pfam" id="PF05099"/>
    </source>
</evidence>
<dbReference type="InterPro" id="IPR029024">
    <property type="entry name" value="TerB-like"/>
</dbReference>
<dbReference type="RefSeq" id="WP_110525221.1">
    <property type="nucleotide sequence ID" value="NZ_QKOE01000008.1"/>
</dbReference>
<comment type="caution">
    <text evidence="2">The sequence shown here is derived from an EMBL/GenBank/DDBJ whole genome shotgun (WGS) entry which is preliminary data.</text>
</comment>